<reference evidence="1" key="1">
    <citation type="submission" date="2018-01" db="EMBL/GenBank/DDBJ databases">
        <authorList>
            <person name="Krukenberg V."/>
        </authorList>
    </citation>
    <scope>NUCLEOTIDE SEQUENCE</scope>
    <source>
        <strain evidence="1">E20ANME2</strain>
    </source>
</reference>
<evidence type="ECO:0000313" key="1">
    <source>
        <dbReference type="EMBL" id="PXF57615.1"/>
    </source>
</evidence>
<protein>
    <submittedName>
        <fullName evidence="1">Uncharacterized protein</fullName>
    </submittedName>
</protein>
<accession>A0AC61KZ22</accession>
<dbReference type="EMBL" id="PQXF01000055">
    <property type="protein sequence ID" value="PXF57615.1"/>
    <property type="molecule type" value="Genomic_DNA"/>
</dbReference>
<gene>
    <name evidence="1" type="ORF">C4B59_14910</name>
</gene>
<sequence length="714" mass="80507">MKVFQTPLLRNFQINPALLEKPQTLPFDIPADKKENIISLLLWGMNVYHPDFLALDYKEIESAAGNRHVERIKGVTVDKSTLLSISVRSEKELRIALKAGRRIPSLMTVIDILDPEVPASRRWLFQLKNEAVDAIRKTIYEDKRIDEMLLDGGAFDFALKNFEDPIDTVEFLDLVISARSEDKEMEEAIDVAFISMVSDKMSVLKTNQVKTLLSLVVTDSMPDIQRLTALSEETISRAIDGLQLQGLVHLRGETPVLPLYLKNLKKPGLLIGVVERMAGKMERGEFDEVDEFYFGILKEIKPKGEMIEQPVMRAETMRAISYPFLEIEELYTLVISLKAPFMGDVAKEIENSDRLIEIVDEVLFKAIDDRIRGIALSVRALAYMKKGCLEKSRRDIDAAYKSNPEVLNLLVPFYLSYGNLYRERAKYKGAAECYDHALKLTERSGDELGVARALIGVAEVRLGQANYKEADELVKDGLKIAEGLGKSGKSVVARALNTRGGIQQMIGDTSLAIAYYEQALSVSRVVYGDRHPVVATYLNNIGLAWGDLGDPRKAIEYFERALSIDRHLYGDRHPDVETYLNNIGSAWHALGEHKEAIEYYEQALSIDAEVYGERHPAVATYLNNIGLAWGDLGDPRKAIEYFERALSIDAEVYGERHPDVATRLNNISGAWYALGDSRRAKTCLQQAYNIFREFYGDKHLSTRKVKKSLDALNE</sequence>
<evidence type="ECO:0000313" key="2">
    <source>
        <dbReference type="Proteomes" id="UP000248329"/>
    </source>
</evidence>
<comment type="caution">
    <text evidence="1">The sequence shown here is derived from an EMBL/GenBank/DDBJ whole genome shotgun (WGS) entry which is preliminary data.</text>
</comment>
<dbReference type="Proteomes" id="UP000248329">
    <property type="component" value="Unassembled WGS sequence"/>
</dbReference>
<name>A0AC61KZ22_9EURY</name>
<organism evidence="1 2">
    <name type="scientific">Candidatus Methanogaster sp</name>
    <dbReference type="NCBI Taxonomy" id="3386292"/>
    <lineage>
        <taxon>Archaea</taxon>
        <taxon>Methanobacteriati</taxon>
        <taxon>Methanobacteriota</taxon>
        <taxon>Stenosarchaea group</taxon>
        <taxon>Methanomicrobia</taxon>
        <taxon>Methanosarcinales</taxon>
        <taxon>ANME-2 cluster</taxon>
        <taxon>Candidatus Methanogasteraceae</taxon>
        <taxon>Candidatus Methanogaster</taxon>
    </lineage>
</organism>
<proteinExistence type="predicted"/>